<dbReference type="EMBL" id="JAYMYR010000004">
    <property type="protein sequence ID" value="KAK7367940.1"/>
    <property type="molecule type" value="Genomic_DNA"/>
</dbReference>
<proteinExistence type="predicted"/>
<dbReference type="AlphaFoldDB" id="A0AAN9RA27"/>
<sequence>MLKRMMVRRVMLKMHVVEEGHVEAYVDDLDVECDGGLKEGKSKHVEGGDDVHMGQEGQGNESESDKDLFHDCHNEFLEGIYFTNKEAFKDAIRIYVVYSKISLKIINNDNKRVKVKCIGAQAKCDGLHIVVTYHQPILGN</sequence>
<accession>A0AAN9RA27</accession>
<comment type="caution">
    <text evidence="2">The sequence shown here is derived from an EMBL/GenBank/DDBJ whole genome shotgun (WGS) entry which is preliminary data.</text>
</comment>
<evidence type="ECO:0008006" key="4">
    <source>
        <dbReference type="Google" id="ProtNLM"/>
    </source>
</evidence>
<feature type="region of interest" description="Disordered" evidence="1">
    <location>
        <begin position="40"/>
        <end position="65"/>
    </location>
</feature>
<dbReference type="Proteomes" id="UP001374584">
    <property type="component" value="Unassembled WGS sequence"/>
</dbReference>
<reference evidence="2 3" key="1">
    <citation type="submission" date="2024-01" db="EMBL/GenBank/DDBJ databases">
        <title>The genomes of 5 underutilized Papilionoideae crops provide insights into root nodulation and disease resistanc.</title>
        <authorList>
            <person name="Jiang F."/>
        </authorList>
    </citation>
    <scope>NUCLEOTIDE SEQUENCE [LARGE SCALE GENOMIC DNA]</scope>
    <source>
        <strain evidence="2">JINMINGXINNONG_FW02</strain>
        <tissue evidence="2">Leaves</tissue>
    </source>
</reference>
<organism evidence="2 3">
    <name type="scientific">Phaseolus coccineus</name>
    <name type="common">Scarlet runner bean</name>
    <name type="synonym">Phaseolus multiflorus</name>
    <dbReference type="NCBI Taxonomy" id="3886"/>
    <lineage>
        <taxon>Eukaryota</taxon>
        <taxon>Viridiplantae</taxon>
        <taxon>Streptophyta</taxon>
        <taxon>Embryophyta</taxon>
        <taxon>Tracheophyta</taxon>
        <taxon>Spermatophyta</taxon>
        <taxon>Magnoliopsida</taxon>
        <taxon>eudicotyledons</taxon>
        <taxon>Gunneridae</taxon>
        <taxon>Pentapetalae</taxon>
        <taxon>rosids</taxon>
        <taxon>fabids</taxon>
        <taxon>Fabales</taxon>
        <taxon>Fabaceae</taxon>
        <taxon>Papilionoideae</taxon>
        <taxon>50 kb inversion clade</taxon>
        <taxon>NPAAA clade</taxon>
        <taxon>indigoferoid/millettioid clade</taxon>
        <taxon>Phaseoleae</taxon>
        <taxon>Phaseolus</taxon>
    </lineage>
</organism>
<evidence type="ECO:0000313" key="3">
    <source>
        <dbReference type="Proteomes" id="UP001374584"/>
    </source>
</evidence>
<gene>
    <name evidence="2" type="ORF">VNO80_09960</name>
</gene>
<name>A0AAN9RA27_PHACN</name>
<protein>
    <recommendedName>
        <fullName evidence="4">Transposase MuDR plant domain-containing protein</fullName>
    </recommendedName>
</protein>
<evidence type="ECO:0000256" key="1">
    <source>
        <dbReference type="SAM" id="MobiDB-lite"/>
    </source>
</evidence>
<feature type="compositionally biased region" description="Basic and acidic residues" evidence="1">
    <location>
        <begin position="40"/>
        <end position="53"/>
    </location>
</feature>
<evidence type="ECO:0000313" key="2">
    <source>
        <dbReference type="EMBL" id="KAK7367940.1"/>
    </source>
</evidence>
<keyword evidence="3" id="KW-1185">Reference proteome</keyword>